<dbReference type="AlphaFoldDB" id="A0A251TYI4"/>
<dbReference type="GO" id="GO:0009249">
    <property type="term" value="P:protein lipoylation"/>
    <property type="evidence" value="ECO:0007669"/>
    <property type="project" value="InterPro"/>
</dbReference>
<evidence type="ECO:0000256" key="1">
    <source>
        <dbReference type="ARBA" id="ARBA00004821"/>
    </source>
</evidence>
<dbReference type="PROSITE" id="PS01313">
    <property type="entry name" value="LIPB"/>
    <property type="match status" value="1"/>
</dbReference>
<keyword evidence="4 7" id="KW-0808">Transferase</keyword>
<feature type="domain" description="BPL/LPL catalytic" evidence="6">
    <location>
        <begin position="88"/>
        <end position="274"/>
    </location>
</feature>
<dbReference type="PANTHER" id="PTHR10993:SF7">
    <property type="entry name" value="LIPOYLTRANSFERASE 2, MITOCHONDRIAL-RELATED"/>
    <property type="match status" value="1"/>
</dbReference>
<reference evidence="8" key="2">
    <citation type="submission" date="2017-02" db="EMBL/GenBank/DDBJ databases">
        <title>Sunflower complete genome.</title>
        <authorList>
            <person name="Langlade N."/>
            <person name="Munos S."/>
        </authorList>
    </citation>
    <scope>NUCLEOTIDE SEQUENCE [LARGE SCALE GENOMIC DNA]</scope>
    <source>
        <tissue evidence="8">Leaves</tissue>
    </source>
</reference>
<dbReference type="NCBIfam" id="NF010925">
    <property type="entry name" value="PRK14345.1"/>
    <property type="match status" value="1"/>
</dbReference>
<dbReference type="GO" id="GO:0016874">
    <property type="term" value="F:ligase activity"/>
    <property type="evidence" value="ECO:0007669"/>
    <property type="project" value="UniProtKB-KW"/>
</dbReference>
<evidence type="ECO:0000313" key="8">
    <source>
        <dbReference type="EMBL" id="OTG16160.1"/>
    </source>
</evidence>
<protein>
    <recommendedName>
        <fullName evidence="3">lipoyl(octanoyl) transferase</fullName>
        <ecNumber evidence="3">2.3.1.181</ecNumber>
    </recommendedName>
</protein>
<dbReference type="UniPathway" id="UPA00538">
    <property type="reaction ID" value="UER00592"/>
</dbReference>
<dbReference type="EC" id="2.3.1.181" evidence="3"/>
<evidence type="ECO:0000256" key="4">
    <source>
        <dbReference type="ARBA" id="ARBA00022679"/>
    </source>
</evidence>
<dbReference type="EMBL" id="CM007898">
    <property type="protein sequence ID" value="OTG16160.1"/>
    <property type="molecule type" value="Genomic_DNA"/>
</dbReference>
<dbReference type="GO" id="GO:0033819">
    <property type="term" value="F:lipoyl(octanoyl) transferase activity"/>
    <property type="evidence" value="ECO:0000318"/>
    <property type="project" value="GO_Central"/>
</dbReference>
<dbReference type="InterPro" id="IPR020605">
    <property type="entry name" value="Octanoyltransferase_CS"/>
</dbReference>
<dbReference type="Proteomes" id="UP000215914">
    <property type="component" value="Chromosome 9"/>
</dbReference>
<dbReference type="Gramene" id="mRNA:HanXRQr2_Chr09g0406031">
    <property type="protein sequence ID" value="mRNA:HanXRQr2_Chr09g0406031"/>
    <property type="gene ID" value="HanXRQr2_Chr09g0406031"/>
</dbReference>
<dbReference type="OMA" id="IQRNEDC"/>
<dbReference type="SUPFAM" id="SSF55681">
    <property type="entry name" value="Class II aaRS and biotin synthetases"/>
    <property type="match status" value="1"/>
</dbReference>
<dbReference type="STRING" id="4232.A0A251TYI4"/>
<dbReference type="InterPro" id="IPR000544">
    <property type="entry name" value="Octanoyltransferase"/>
</dbReference>
<name>A0A251TYI4_HELAN</name>
<evidence type="ECO:0000256" key="2">
    <source>
        <dbReference type="ARBA" id="ARBA00007907"/>
    </source>
</evidence>
<comment type="similarity">
    <text evidence="2">Belongs to the LipB family.</text>
</comment>
<dbReference type="GO" id="GO:0005739">
    <property type="term" value="C:mitochondrion"/>
    <property type="evidence" value="ECO:0000318"/>
    <property type="project" value="GO_Central"/>
</dbReference>
<dbReference type="Gene3D" id="3.30.930.10">
    <property type="entry name" value="Bira Bifunctional Protein, Domain 2"/>
    <property type="match status" value="1"/>
</dbReference>
<dbReference type="InterPro" id="IPR004143">
    <property type="entry name" value="BPL_LPL_catalytic"/>
</dbReference>
<evidence type="ECO:0000259" key="6">
    <source>
        <dbReference type="PROSITE" id="PS51733"/>
    </source>
</evidence>
<reference evidence="7" key="3">
    <citation type="submission" date="2020-06" db="EMBL/GenBank/DDBJ databases">
        <title>Helianthus annuus Genome sequencing and assembly Release 2.</title>
        <authorList>
            <person name="Gouzy J."/>
            <person name="Langlade N."/>
            <person name="Munos S."/>
        </authorList>
    </citation>
    <scope>NUCLEOTIDE SEQUENCE</scope>
    <source>
        <tissue evidence="7">Leaves</tissue>
    </source>
</reference>
<keyword evidence="5 7" id="KW-0012">Acyltransferase</keyword>
<dbReference type="OrthoDB" id="19908at2759"/>
<proteinExistence type="inferred from homology"/>
<dbReference type="InterPro" id="IPR045864">
    <property type="entry name" value="aa-tRNA-synth_II/BPL/LPL"/>
</dbReference>
<organism evidence="8 9">
    <name type="scientific">Helianthus annuus</name>
    <name type="common">Common sunflower</name>
    <dbReference type="NCBI Taxonomy" id="4232"/>
    <lineage>
        <taxon>Eukaryota</taxon>
        <taxon>Viridiplantae</taxon>
        <taxon>Streptophyta</taxon>
        <taxon>Embryophyta</taxon>
        <taxon>Tracheophyta</taxon>
        <taxon>Spermatophyta</taxon>
        <taxon>Magnoliopsida</taxon>
        <taxon>eudicotyledons</taxon>
        <taxon>Gunneridae</taxon>
        <taxon>Pentapetalae</taxon>
        <taxon>asterids</taxon>
        <taxon>campanulids</taxon>
        <taxon>Asterales</taxon>
        <taxon>Asteraceae</taxon>
        <taxon>Asteroideae</taxon>
        <taxon>Heliantheae alliance</taxon>
        <taxon>Heliantheae</taxon>
        <taxon>Helianthus</taxon>
    </lineage>
</organism>
<accession>A0A251TYI4</accession>
<evidence type="ECO:0000256" key="3">
    <source>
        <dbReference type="ARBA" id="ARBA00012334"/>
    </source>
</evidence>
<reference evidence="7 9" key="1">
    <citation type="journal article" date="2017" name="Nature">
        <title>The sunflower genome provides insights into oil metabolism, flowering and Asterid evolution.</title>
        <authorList>
            <person name="Badouin H."/>
            <person name="Gouzy J."/>
            <person name="Grassa C.J."/>
            <person name="Murat F."/>
            <person name="Staton S.E."/>
            <person name="Cottret L."/>
            <person name="Lelandais-Briere C."/>
            <person name="Owens G.L."/>
            <person name="Carrere S."/>
            <person name="Mayjonade B."/>
            <person name="Legrand L."/>
            <person name="Gill N."/>
            <person name="Kane N.C."/>
            <person name="Bowers J.E."/>
            <person name="Hubner S."/>
            <person name="Bellec A."/>
            <person name="Berard A."/>
            <person name="Berges H."/>
            <person name="Blanchet N."/>
            <person name="Boniface M.C."/>
            <person name="Brunel D."/>
            <person name="Catrice O."/>
            <person name="Chaidir N."/>
            <person name="Claudel C."/>
            <person name="Donnadieu C."/>
            <person name="Faraut T."/>
            <person name="Fievet G."/>
            <person name="Helmstetter N."/>
            <person name="King M."/>
            <person name="Knapp S.J."/>
            <person name="Lai Z."/>
            <person name="Le Paslier M.C."/>
            <person name="Lippi Y."/>
            <person name="Lorenzon L."/>
            <person name="Mandel J.R."/>
            <person name="Marage G."/>
            <person name="Marchand G."/>
            <person name="Marquand E."/>
            <person name="Bret-Mestries E."/>
            <person name="Morien E."/>
            <person name="Nambeesan S."/>
            <person name="Nguyen T."/>
            <person name="Pegot-Espagnet P."/>
            <person name="Pouilly N."/>
            <person name="Raftis F."/>
            <person name="Sallet E."/>
            <person name="Schiex T."/>
            <person name="Thomas J."/>
            <person name="Vandecasteele C."/>
            <person name="Vares D."/>
            <person name="Vear F."/>
            <person name="Vautrin S."/>
            <person name="Crespi M."/>
            <person name="Mangin B."/>
            <person name="Burke J.M."/>
            <person name="Salse J."/>
            <person name="Munos S."/>
            <person name="Vincourt P."/>
            <person name="Rieseberg L.H."/>
            <person name="Langlade N.B."/>
        </authorList>
    </citation>
    <scope>NUCLEOTIDE SEQUENCE [LARGE SCALE GENOMIC DNA]</scope>
    <source>
        <strain evidence="9">cv. SF193</strain>
        <tissue evidence="7">Leaves</tissue>
    </source>
</reference>
<dbReference type="SMR" id="A0A251TYI4"/>
<dbReference type="NCBIfam" id="TIGR00214">
    <property type="entry name" value="lipB"/>
    <property type="match status" value="1"/>
</dbReference>
<evidence type="ECO:0000256" key="5">
    <source>
        <dbReference type="ARBA" id="ARBA00023315"/>
    </source>
</evidence>
<dbReference type="InParanoid" id="A0A251TYI4"/>
<gene>
    <name evidence="8" type="ORF">HannXRQ_Chr09g0268371</name>
    <name evidence="7" type="ORF">HanXRQr2_Chr09g0406031</name>
</gene>
<dbReference type="PROSITE" id="PS51733">
    <property type="entry name" value="BPL_LPL_CATALYTIC"/>
    <property type="match status" value="1"/>
</dbReference>
<evidence type="ECO:0000313" key="7">
    <source>
        <dbReference type="EMBL" id="KAF5792442.1"/>
    </source>
</evidence>
<dbReference type="EMBL" id="MNCJ02000324">
    <property type="protein sequence ID" value="KAF5792442.1"/>
    <property type="molecule type" value="Genomic_DNA"/>
</dbReference>
<dbReference type="PANTHER" id="PTHR10993">
    <property type="entry name" value="OCTANOYLTRANSFERASE"/>
    <property type="match status" value="1"/>
</dbReference>
<dbReference type="FunCoup" id="A0A251TYI4">
    <property type="interactions" value="614"/>
</dbReference>
<dbReference type="Pfam" id="PF21948">
    <property type="entry name" value="LplA-B_cat"/>
    <property type="match status" value="1"/>
</dbReference>
<evidence type="ECO:0000313" key="9">
    <source>
        <dbReference type="Proteomes" id="UP000215914"/>
    </source>
</evidence>
<dbReference type="HAMAP" id="MF_00013">
    <property type="entry name" value="LipB"/>
    <property type="match status" value="1"/>
</dbReference>
<keyword evidence="8" id="KW-0436">Ligase</keyword>
<sequence length="290" mass="32455">MIVPLNFSLSSSIPPWTIHTSRSAGTNTSLRPTASLITISDSNSSPQQSSIRKCECYDMYKQVVPFAEAWAWQKSILEDRKTLIDDNQDGSDTLIMLQHQSVYTLGTASTEKNLNFDVKDPPFPLYHTERGGEVTYHGPGQLVMYPIMNLRFHEMDLHWYLRALEEVVIRVLSSVFDLKASRVTGLTGVWVGDNKLAAIGIRVSRWLTYHGLALNVSTDLSPFSRIVPCGIKDRGVGSIKGLLSDSCSMSDGELIDIAHESLLKEFCEVFQVELSHQPVSSLLRLPKRKQ</sequence>
<keyword evidence="9" id="KW-1185">Reference proteome</keyword>
<comment type="pathway">
    <text evidence="1">Protein modification; protein lipoylation via endogenous pathway; protein N(6)-(lipoyl)lysine from octanoyl-[acyl-carrier-protein]: step 1/2.</text>
</comment>
<dbReference type="CDD" id="cd16444">
    <property type="entry name" value="LipB"/>
    <property type="match status" value="1"/>
</dbReference>